<dbReference type="Gene3D" id="3.40.190.10">
    <property type="entry name" value="Periplasmic binding protein-like II"/>
    <property type="match status" value="2"/>
</dbReference>
<dbReference type="InterPro" id="IPR005119">
    <property type="entry name" value="LysR_subst-bd"/>
</dbReference>
<sequence>MKLEDIYRKDLSLLIALQVLVEERSVTLAAKRLHLSQSATSRILSRLRELLHDPLFSRVGQQLLPTEFALQCYEQLQQPTAQLLKILTPNGFDPKSCHRQFTIAATDFAMQAVLPFVIPKIYSQAPKIRLNVVPVQHQDLQSQLGVQGVDMAICRAISQTHLLKHQYLGEVGVSCLLSANHPLADTPLTVADYLHYPHATIAVSDGVKALLDAAIGSYPPRVELLRTSHLDSALSLQQQHPLIITLPAGMAKLAAQRHRLRVKPLPFKLPRVDYKLFWHSRCDADPAQIWLRQEIVLAASPFIDQALDQTSEPTSIVAG</sequence>
<dbReference type="AlphaFoldDB" id="A0A917NA53"/>
<dbReference type="Pfam" id="PF03466">
    <property type="entry name" value="LysR_substrate"/>
    <property type="match status" value="1"/>
</dbReference>
<dbReference type="RefSeq" id="WP_188920342.1">
    <property type="nucleotide sequence ID" value="NZ_BMPZ01000004.1"/>
</dbReference>
<keyword evidence="2" id="KW-0805">Transcription regulation</keyword>
<reference evidence="6" key="2">
    <citation type="submission" date="2020-09" db="EMBL/GenBank/DDBJ databases">
        <authorList>
            <person name="Sun Q."/>
            <person name="Ohkuma M."/>
        </authorList>
    </citation>
    <scope>NUCLEOTIDE SEQUENCE</scope>
    <source>
        <strain evidence="6">JCM 30804</strain>
    </source>
</reference>
<gene>
    <name evidence="6" type="ORF">GCM10009332_19540</name>
</gene>
<dbReference type="GO" id="GO:0003700">
    <property type="term" value="F:DNA-binding transcription factor activity"/>
    <property type="evidence" value="ECO:0007669"/>
    <property type="project" value="InterPro"/>
</dbReference>
<keyword evidence="3" id="KW-0238">DNA-binding</keyword>
<dbReference type="Proteomes" id="UP000613743">
    <property type="component" value="Unassembled WGS sequence"/>
</dbReference>
<dbReference type="InterPro" id="IPR050389">
    <property type="entry name" value="LysR-type_TF"/>
</dbReference>
<dbReference type="GO" id="GO:0003677">
    <property type="term" value="F:DNA binding"/>
    <property type="evidence" value="ECO:0007669"/>
    <property type="project" value="UniProtKB-KW"/>
</dbReference>
<dbReference type="PRINTS" id="PR00039">
    <property type="entry name" value="HTHLYSR"/>
</dbReference>
<dbReference type="SUPFAM" id="SSF53850">
    <property type="entry name" value="Periplasmic binding protein-like II"/>
    <property type="match status" value="1"/>
</dbReference>
<evidence type="ECO:0000256" key="4">
    <source>
        <dbReference type="ARBA" id="ARBA00023163"/>
    </source>
</evidence>
<evidence type="ECO:0000256" key="1">
    <source>
        <dbReference type="ARBA" id="ARBA00009437"/>
    </source>
</evidence>
<accession>A0A917NA53</accession>
<evidence type="ECO:0000256" key="3">
    <source>
        <dbReference type="ARBA" id="ARBA00023125"/>
    </source>
</evidence>
<protein>
    <submittedName>
        <fullName evidence="6">LysR family transcriptional regulator</fullName>
    </submittedName>
</protein>
<keyword evidence="4" id="KW-0804">Transcription</keyword>
<dbReference type="EMBL" id="BMPZ01000004">
    <property type="protein sequence ID" value="GGI82415.1"/>
    <property type="molecule type" value="Genomic_DNA"/>
</dbReference>
<dbReference type="PROSITE" id="PS50931">
    <property type="entry name" value="HTH_LYSR"/>
    <property type="match status" value="1"/>
</dbReference>
<comment type="similarity">
    <text evidence="1">Belongs to the LysR transcriptional regulatory family.</text>
</comment>
<keyword evidence="7" id="KW-1185">Reference proteome</keyword>
<evidence type="ECO:0000313" key="7">
    <source>
        <dbReference type="Proteomes" id="UP000613743"/>
    </source>
</evidence>
<dbReference type="CDD" id="cd08417">
    <property type="entry name" value="PBP2_Nitroaromatics_like"/>
    <property type="match status" value="1"/>
</dbReference>
<proteinExistence type="inferred from homology"/>
<dbReference type="Pfam" id="PF00126">
    <property type="entry name" value="HTH_1"/>
    <property type="match status" value="1"/>
</dbReference>
<organism evidence="6 7">
    <name type="scientific">Shewanella gelidii</name>
    <dbReference type="NCBI Taxonomy" id="1642821"/>
    <lineage>
        <taxon>Bacteria</taxon>
        <taxon>Pseudomonadati</taxon>
        <taxon>Pseudomonadota</taxon>
        <taxon>Gammaproteobacteria</taxon>
        <taxon>Alteromonadales</taxon>
        <taxon>Shewanellaceae</taxon>
        <taxon>Shewanella</taxon>
    </lineage>
</organism>
<reference evidence="6" key="1">
    <citation type="journal article" date="2014" name="Int. J. Syst. Evol. Microbiol.">
        <title>Complete genome sequence of Corynebacterium casei LMG S-19264T (=DSM 44701T), isolated from a smear-ripened cheese.</title>
        <authorList>
            <consortium name="US DOE Joint Genome Institute (JGI-PGF)"/>
            <person name="Walter F."/>
            <person name="Albersmeier A."/>
            <person name="Kalinowski J."/>
            <person name="Ruckert C."/>
        </authorList>
    </citation>
    <scope>NUCLEOTIDE SEQUENCE</scope>
    <source>
        <strain evidence="6">JCM 30804</strain>
    </source>
</reference>
<dbReference type="PANTHER" id="PTHR30118">
    <property type="entry name" value="HTH-TYPE TRANSCRIPTIONAL REGULATOR LEUO-RELATED"/>
    <property type="match status" value="1"/>
</dbReference>
<dbReference type="Gene3D" id="1.10.10.10">
    <property type="entry name" value="Winged helix-like DNA-binding domain superfamily/Winged helix DNA-binding domain"/>
    <property type="match status" value="1"/>
</dbReference>
<dbReference type="InterPro" id="IPR000847">
    <property type="entry name" value="LysR_HTH_N"/>
</dbReference>
<comment type="caution">
    <text evidence="6">The sequence shown here is derived from an EMBL/GenBank/DDBJ whole genome shotgun (WGS) entry which is preliminary data.</text>
</comment>
<name>A0A917NA53_9GAMM</name>
<feature type="domain" description="HTH lysR-type" evidence="5">
    <location>
        <begin position="10"/>
        <end position="66"/>
    </location>
</feature>
<evidence type="ECO:0000259" key="5">
    <source>
        <dbReference type="PROSITE" id="PS50931"/>
    </source>
</evidence>
<dbReference type="InterPro" id="IPR037402">
    <property type="entry name" value="YidZ_PBP2"/>
</dbReference>
<evidence type="ECO:0000256" key="2">
    <source>
        <dbReference type="ARBA" id="ARBA00023015"/>
    </source>
</evidence>
<dbReference type="PANTHER" id="PTHR30118:SF15">
    <property type="entry name" value="TRANSCRIPTIONAL REGULATORY PROTEIN"/>
    <property type="match status" value="1"/>
</dbReference>
<dbReference type="SUPFAM" id="SSF46785">
    <property type="entry name" value="Winged helix' DNA-binding domain"/>
    <property type="match status" value="1"/>
</dbReference>
<dbReference type="InterPro" id="IPR036390">
    <property type="entry name" value="WH_DNA-bd_sf"/>
</dbReference>
<dbReference type="InterPro" id="IPR036388">
    <property type="entry name" value="WH-like_DNA-bd_sf"/>
</dbReference>
<evidence type="ECO:0000313" key="6">
    <source>
        <dbReference type="EMBL" id="GGI82415.1"/>
    </source>
</evidence>